<proteinExistence type="predicted"/>
<reference evidence="1" key="1">
    <citation type="submission" date="2014-09" db="EMBL/GenBank/DDBJ databases">
        <authorList>
            <person name="Magalhaes I.L.F."/>
            <person name="Oliveira U."/>
            <person name="Santos F.R."/>
            <person name="Vidigal T.H.D.A."/>
            <person name="Brescovit A.D."/>
            <person name="Santos A.J."/>
        </authorList>
    </citation>
    <scope>NUCLEOTIDE SEQUENCE</scope>
    <source>
        <tissue evidence="1">Shoot tissue taken approximately 20 cm above the soil surface</tissue>
    </source>
</reference>
<evidence type="ECO:0000313" key="1">
    <source>
        <dbReference type="EMBL" id="JAE01366.1"/>
    </source>
</evidence>
<organism evidence="1">
    <name type="scientific">Arundo donax</name>
    <name type="common">Giant reed</name>
    <name type="synonym">Donax arundinaceus</name>
    <dbReference type="NCBI Taxonomy" id="35708"/>
    <lineage>
        <taxon>Eukaryota</taxon>
        <taxon>Viridiplantae</taxon>
        <taxon>Streptophyta</taxon>
        <taxon>Embryophyta</taxon>
        <taxon>Tracheophyta</taxon>
        <taxon>Spermatophyta</taxon>
        <taxon>Magnoliopsida</taxon>
        <taxon>Liliopsida</taxon>
        <taxon>Poales</taxon>
        <taxon>Poaceae</taxon>
        <taxon>PACMAD clade</taxon>
        <taxon>Arundinoideae</taxon>
        <taxon>Arundineae</taxon>
        <taxon>Arundo</taxon>
    </lineage>
</organism>
<name>A0A0A9ETZ7_ARUDO</name>
<sequence length="65" mass="6913">MAFILFSASSNNGGSLQAKVVNMQSSLDELSSSCPSRAFQIAINTEVTLFRSSEFVSVSAIEVAH</sequence>
<reference evidence="1" key="2">
    <citation type="journal article" date="2015" name="Data Brief">
        <title>Shoot transcriptome of the giant reed, Arundo donax.</title>
        <authorList>
            <person name="Barrero R.A."/>
            <person name="Guerrero F.D."/>
            <person name="Moolhuijzen P."/>
            <person name="Goolsby J.A."/>
            <person name="Tidwell J."/>
            <person name="Bellgard S.E."/>
            <person name="Bellgard M.I."/>
        </authorList>
    </citation>
    <scope>NUCLEOTIDE SEQUENCE</scope>
    <source>
        <tissue evidence="1">Shoot tissue taken approximately 20 cm above the soil surface</tissue>
    </source>
</reference>
<accession>A0A0A9ETZ7</accession>
<dbReference type="AlphaFoldDB" id="A0A0A9ETZ7"/>
<protein>
    <submittedName>
        <fullName evidence="1">Uncharacterized protein</fullName>
    </submittedName>
</protein>
<dbReference type="EMBL" id="GBRH01196530">
    <property type="protein sequence ID" value="JAE01366.1"/>
    <property type="molecule type" value="Transcribed_RNA"/>
</dbReference>